<protein>
    <submittedName>
        <fullName evidence="1">Uncharacterized protein</fullName>
    </submittedName>
</protein>
<comment type="caution">
    <text evidence="1">The sequence shown here is derived from an EMBL/GenBank/DDBJ whole genome shotgun (WGS) entry which is preliminary data.</text>
</comment>
<name>A0A8S1CUU8_9INSE</name>
<dbReference type="EMBL" id="CADEPI010000067">
    <property type="protein sequence ID" value="CAB3371982.1"/>
    <property type="molecule type" value="Genomic_DNA"/>
</dbReference>
<accession>A0A8S1CUU8</accession>
<reference evidence="1 2" key="1">
    <citation type="submission" date="2020-04" db="EMBL/GenBank/DDBJ databases">
        <authorList>
            <person name="Alioto T."/>
            <person name="Alioto T."/>
            <person name="Gomez Garrido J."/>
        </authorList>
    </citation>
    <scope>NUCLEOTIDE SEQUENCE [LARGE SCALE GENOMIC DNA]</scope>
</reference>
<gene>
    <name evidence="1" type="ORF">CLODIP_2_CD07710</name>
</gene>
<dbReference type="Proteomes" id="UP000494165">
    <property type="component" value="Unassembled WGS sequence"/>
</dbReference>
<organism evidence="1 2">
    <name type="scientific">Cloeon dipterum</name>
    <dbReference type="NCBI Taxonomy" id="197152"/>
    <lineage>
        <taxon>Eukaryota</taxon>
        <taxon>Metazoa</taxon>
        <taxon>Ecdysozoa</taxon>
        <taxon>Arthropoda</taxon>
        <taxon>Hexapoda</taxon>
        <taxon>Insecta</taxon>
        <taxon>Pterygota</taxon>
        <taxon>Palaeoptera</taxon>
        <taxon>Ephemeroptera</taxon>
        <taxon>Pisciforma</taxon>
        <taxon>Baetidae</taxon>
        <taxon>Cloeon</taxon>
    </lineage>
</organism>
<evidence type="ECO:0000313" key="1">
    <source>
        <dbReference type="EMBL" id="CAB3371982.1"/>
    </source>
</evidence>
<evidence type="ECO:0000313" key="2">
    <source>
        <dbReference type="Proteomes" id="UP000494165"/>
    </source>
</evidence>
<dbReference type="AlphaFoldDB" id="A0A8S1CUU8"/>
<keyword evidence="2" id="KW-1185">Reference proteome</keyword>
<sequence length="125" mass="13307">MNSKYEAEKKVGWARACVGAPAERGPTSGGGGRVAGTRRGLPARRCAPVSVAEPVFPQAHTSALAFAAAAAATCLLCPVRPQVSEQLILIPSLGVLLFRCPPRRSSIVKPKELLLLQWAHLRSHF</sequence>
<proteinExistence type="predicted"/>